<evidence type="ECO:0000256" key="1">
    <source>
        <dbReference type="SAM" id="MobiDB-lite"/>
    </source>
</evidence>
<dbReference type="RefSeq" id="WP_212013013.1">
    <property type="nucleotide sequence ID" value="NZ_JAAFYZ010000100.1"/>
</dbReference>
<proteinExistence type="predicted"/>
<dbReference type="EMBL" id="JAAFYZ010000100">
    <property type="protein sequence ID" value="MBS2550382.1"/>
    <property type="molecule type" value="Genomic_DNA"/>
</dbReference>
<gene>
    <name evidence="2" type="ORF">KGQ19_26275</name>
</gene>
<name>A0ABS5KWH5_9ACTN</name>
<reference evidence="2 3" key="1">
    <citation type="submission" date="2020-02" db="EMBL/GenBank/DDBJ databases">
        <title>Acidophilic actinobacteria isolated from forest soil.</title>
        <authorList>
            <person name="Golinska P."/>
        </authorList>
    </citation>
    <scope>NUCLEOTIDE SEQUENCE [LARGE SCALE GENOMIC DNA]</scope>
    <source>
        <strain evidence="2 3">NL8</strain>
    </source>
</reference>
<organism evidence="2 3">
    <name type="scientific">Catenulispora pinistramenti</name>
    <dbReference type="NCBI Taxonomy" id="2705254"/>
    <lineage>
        <taxon>Bacteria</taxon>
        <taxon>Bacillati</taxon>
        <taxon>Actinomycetota</taxon>
        <taxon>Actinomycetes</taxon>
        <taxon>Catenulisporales</taxon>
        <taxon>Catenulisporaceae</taxon>
        <taxon>Catenulispora</taxon>
    </lineage>
</organism>
<protein>
    <submittedName>
        <fullName evidence="2">Uncharacterized protein</fullName>
    </submittedName>
</protein>
<evidence type="ECO:0000313" key="3">
    <source>
        <dbReference type="Proteomes" id="UP000730482"/>
    </source>
</evidence>
<sequence length="133" mass="14958">MAETWDEARLIADGFERVYVELEWCDGPRAGLADVDGVPHYFEGKDYDAADEADEYNVWAASEDALALEREQWAIFARWNERFEAGMVNQDSQPGRGGTNARYDKLDVLLAPHRRAPDKAPRSGSYGQPTSDC</sequence>
<dbReference type="Proteomes" id="UP000730482">
    <property type="component" value="Unassembled WGS sequence"/>
</dbReference>
<comment type="caution">
    <text evidence="2">The sequence shown here is derived from an EMBL/GenBank/DDBJ whole genome shotgun (WGS) entry which is preliminary data.</text>
</comment>
<evidence type="ECO:0000313" key="2">
    <source>
        <dbReference type="EMBL" id="MBS2550382.1"/>
    </source>
</evidence>
<keyword evidence="3" id="KW-1185">Reference proteome</keyword>
<feature type="region of interest" description="Disordered" evidence="1">
    <location>
        <begin position="111"/>
        <end position="133"/>
    </location>
</feature>
<accession>A0ABS5KWH5</accession>